<dbReference type="PANTHER" id="PTHR47308:SF1">
    <property type="entry name" value="NUCLEAR GTPASE SLIP-GC"/>
    <property type="match status" value="1"/>
</dbReference>
<evidence type="ECO:0000313" key="2">
    <source>
        <dbReference type="Proteomes" id="UP000050525"/>
    </source>
</evidence>
<dbReference type="STRING" id="8496.A0A151ML41"/>
<dbReference type="PANTHER" id="PTHR47308">
    <property type="entry name" value="NUCLEAR GTPASE SLIP-GC"/>
    <property type="match status" value="1"/>
</dbReference>
<dbReference type="InterPro" id="IPR053082">
    <property type="entry name" value="Nuclear_GTPase_SLIP-GC"/>
</dbReference>
<dbReference type="AlphaFoldDB" id="A0A151ML41"/>
<dbReference type="EMBL" id="AKHW03005925">
    <property type="protein sequence ID" value="KYO25100.1"/>
    <property type="molecule type" value="Genomic_DNA"/>
</dbReference>
<protein>
    <submittedName>
        <fullName evidence="1">Nuclear GTPase SLIP-GC-like</fullName>
    </submittedName>
</protein>
<dbReference type="Proteomes" id="UP000050525">
    <property type="component" value="Unassembled WGS sequence"/>
</dbReference>
<dbReference type="GO" id="GO:0003924">
    <property type="term" value="F:GTPase activity"/>
    <property type="evidence" value="ECO:0007669"/>
    <property type="project" value="TreeGrafter"/>
</dbReference>
<keyword evidence="2" id="KW-1185">Reference proteome</keyword>
<comment type="caution">
    <text evidence="1">The sequence shown here is derived from an EMBL/GenBank/DDBJ whole genome shotgun (WGS) entry which is preliminary data.</text>
</comment>
<sequence>MNHPLDEGAKDAIKSKKRIISTFLDRDNGNQGFYGTLKALCLRHGMYASQSCPRIDINDALAQPIFDKIDKMFGNIFR</sequence>
<evidence type="ECO:0000313" key="1">
    <source>
        <dbReference type="EMBL" id="KYO25100.1"/>
    </source>
</evidence>
<organism evidence="1 2">
    <name type="scientific">Alligator mississippiensis</name>
    <name type="common">American alligator</name>
    <dbReference type="NCBI Taxonomy" id="8496"/>
    <lineage>
        <taxon>Eukaryota</taxon>
        <taxon>Metazoa</taxon>
        <taxon>Chordata</taxon>
        <taxon>Craniata</taxon>
        <taxon>Vertebrata</taxon>
        <taxon>Euteleostomi</taxon>
        <taxon>Archelosauria</taxon>
        <taxon>Archosauria</taxon>
        <taxon>Crocodylia</taxon>
        <taxon>Alligatoridae</taxon>
        <taxon>Alligatorinae</taxon>
        <taxon>Alligator</taxon>
    </lineage>
</organism>
<proteinExistence type="predicted"/>
<accession>A0A151ML41</accession>
<reference evidence="1 2" key="1">
    <citation type="journal article" date="2012" name="Genome Biol.">
        <title>Sequencing three crocodilian genomes to illuminate the evolution of archosaurs and amniotes.</title>
        <authorList>
            <person name="St John J.A."/>
            <person name="Braun E.L."/>
            <person name="Isberg S.R."/>
            <person name="Miles L.G."/>
            <person name="Chong A.Y."/>
            <person name="Gongora J."/>
            <person name="Dalzell P."/>
            <person name="Moran C."/>
            <person name="Bed'hom B."/>
            <person name="Abzhanov A."/>
            <person name="Burgess S.C."/>
            <person name="Cooksey A.M."/>
            <person name="Castoe T.A."/>
            <person name="Crawford N.G."/>
            <person name="Densmore L.D."/>
            <person name="Drew J.C."/>
            <person name="Edwards S.V."/>
            <person name="Faircloth B.C."/>
            <person name="Fujita M.K."/>
            <person name="Greenwold M.J."/>
            <person name="Hoffmann F.G."/>
            <person name="Howard J.M."/>
            <person name="Iguchi T."/>
            <person name="Janes D.E."/>
            <person name="Khan S.Y."/>
            <person name="Kohno S."/>
            <person name="de Koning A.J."/>
            <person name="Lance S.L."/>
            <person name="McCarthy F.M."/>
            <person name="McCormack J.E."/>
            <person name="Merchant M.E."/>
            <person name="Peterson D.G."/>
            <person name="Pollock D.D."/>
            <person name="Pourmand N."/>
            <person name="Raney B.J."/>
            <person name="Roessler K.A."/>
            <person name="Sanford J.R."/>
            <person name="Sawyer R.H."/>
            <person name="Schmidt C.J."/>
            <person name="Triplett E.W."/>
            <person name="Tuberville T.D."/>
            <person name="Venegas-Anaya M."/>
            <person name="Howard J.T."/>
            <person name="Jarvis E.D."/>
            <person name="Guillette L.J.Jr."/>
            <person name="Glenn T.C."/>
            <person name="Green R.E."/>
            <person name="Ray D.A."/>
        </authorList>
    </citation>
    <scope>NUCLEOTIDE SEQUENCE [LARGE SCALE GENOMIC DNA]</scope>
    <source>
        <strain evidence="1">KSC_2009_1</strain>
    </source>
</reference>
<gene>
    <name evidence="1" type="ORF">Y1Q_0005009</name>
</gene>
<name>A0A151ML41_ALLMI</name>